<gene>
    <name evidence="1" type="ORF">NQ176_g5051</name>
</gene>
<dbReference type="EMBL" id="JANJQO010000602">
    <property type="protein sequence ID" value="KAJ2976270.1"/>
    <property type="molecule type" value="Genomic_DNA"/>
</dbReference>
<reference evidence="1" key="1">
    <citation type="submission" date="2022-08" db="EMBL/GenBank/DDBJ databases">
        <title>Genome Sequence of Lecanicillium fungicola.</title>
        <authorList>
            <person name="Buettner E."/>
        </authorList>
    </citation>
    <scope>NUCLEOTIDE SEQUENCE</scope>
    <source>
        <strain evidence="1">Babe33</strain>
    </source>
</reference>
<dbReference type="Proteomes" id="UP001143910">
    <property type="component" value="Unassembled WGS sequence"/>
</dbReference>
<protein>
    <submittedName>
        <fullName evidence="1">Uncharacterized protein</fullName>
    </submittedName>
</protein>
<evidence type="ECO:0000313" key="1">
    <source>
        <dbReference type="EMBL" id="KAJ2976270.1"/>
    </source>
</evidence>
<comment type="caution">
    <text evidence="1">The sequence shown here is derived from an EMBL/GenBank/DDBJ whole genome shotgun (WGS) entry which is preliminary data.</text>
</comment>
<proteinExistence type="predicted"/>
<name>A0ACC1NBC2_9HYPO</name>
<accession>A0ACC1NBC2</accession>
<keyword evidence="2" id="KW-1185">Reference proteome</keyword>
<organism evidence="1 2">
    <name type="scientific">Zarea fungicola</name>
    <dbReference type="NCBI Taxonomy" id="93591"/>
    <lineage>
        <taxon>Eukaryota</taxon>
        <taxon>Fungi</taxon>
        <taxon>Dikarya</taxon>
        <taxon>Ascomycota</taxon>
        <taxon>Pezizomycotina</taxon>
        <taxon>Sordariomycetes</taxon>
        <taxon>Hypocreomycetidae</taxon>
        <taxon>Hypocreales</taxon>
        <taxon>Cordycipitaceae</taxon>
        <taxon>Zarea</taxon>
    </lineage>
</organism>
<sequence>MPLYTCPGCEKPISESQPLDHCLGCEAMNQRQNARKRDRSTSVSGPRDDVECIVTIILRRPSQQHGPGSVPPPAYQDPDMAFPWEIETGIVDNRRQTTTANNGTGSSNQTAPLDINQTGRP</sequence>
<evidence type="ECO:0000313" key="2">
    <source>
        <dbReference type="Proteomes" id="UP001143910"/>
    </source>
</evidence>